<gene>
    <name evidence="2" type="ORF">G6011_04567</name>
</gene>
<sequence length="162" mass="18164">MSVSDGASVLWQIFDNNKMLHYRFPLSTYTYLFTKYFRISSSTTCTYTCPRSRSSALLSFSDYLQLWVSSAISTIAPEQSTENADTHIQTLEADLIKERQAILKATNNGEDLEQQRATAEAEVATQKDKNLKLTQELALANKHIEGLIAKLAVGDKELGDYT</sequence>
<comment type="caution">
    <text evidence="2">The sequence shown here is derived from an EMBL/GenBank/DDBJ whole genome shotgun (WGS) entry which is preliminary data.</text>
</comment>
<reference evidence="2" key="1">
    <citation type="submission" date="2021-07" db="EMBL/GenBank/DDBJ databases">
        <title>Genome Resource of American Ginseng Black Spot Pathogen Alternaria panax.</title>
        <authorList>
            <person name="Qiu C."/>
            <person name="Wang W."/>
            <person name="Liu Z."/>
        </authorList>
    </citation>
    <scope>NUCLEOTIDE SEQUENCE</scope>
    <source>
        <strain evidence="2">BNCC115425</strain>
    </source>
</reference>
<feature type="coiled-coil region" evidence="1">
    <location>
        <begin position="88"/>
        <end position="136"/>
    </location>
</feature>
<dbReference type="EMBL" id="JAANER010000002">
    <property type="protein sequence ID" value="KAG9194532.1"/>
    <property type="molecule type" value="Genomic_DNA"/>
</dbReference>
<proteinExistence type="predicted"/>
<keyword evidence="3" id="KW-1185">Reference proteome</keyword>
<evidence type="ECO:0000313" key="2">
    <source>
        <dbReference type="EMBL" id="KAG9194532.1"/>
    </source>
</evidence>
<organism evidence="2 3">
    <name type="scientific">Alternaria panax</name>
    <dbReference type="NCBI Taxonomy" id="48097"/>
    <lineage>
        <taxon>Eukaryota</taxon>
        <taxon>Fungi</taxon>
        <taxon>Dikarya</taxon>
        <taxon>Ascomycota</taxon>
        <taxon>Pezizomycotina</taxon>
        <taxon>Dothideomycetes</taxon>
        <taxon>Pleosporomycetidae</taxon>
        <taxon>Pleosporales</taxon>
        <taxon>Pleosporineae</taxon>
        <taxon>Pleosporaceae</taxon>
        <taxon>Alternaria</taxon>
        <taxon>Alternaria sect. Panax</taxon>
    </lineage>
</organism>
<name>A0AAD4IGS1_9PLEO</name>
<dbReference type="AlphaFoldDB" id="A0AAD4IGS1"/>
<evidence type="ECO:0000313" key="3">
    <source>
        <dbReference type="Proteomes" id="UP001199106"/>
    </source>
</evidence>
<keyword evidence="1" id="KW-0175">Coiled coil</keyword>
<evidence type="ECO:0000256" key="1">
    <source>
        <dbReference type="SAM" id="Coils"/>
    </source>
</evidence>
<accession>A0AAD4IGS1</accession>
<dbReference type="Proteomes" id="UP001199106">
    <property type="component" value="Unassembled WGS sequence"/>
</dbReference>
<protein>
    <submittedName>
        <fullName evidence="2">Uncharacterized protein</fullName>
    </submittedName>
</protein>